<evidence type="ECO:0000313" key="3">
    <source>
        <dbReference type="Proteomes" id="UP000032866"/>
    </source>
</evidence>
<evidence type="ECO:0000256" key="1">
    <source>
        <dbReference type="SAM" id="SignalP"/>
    </source>
</evidence>
<dbReference type="RefSeq" id="WP_014900475.1">
    <property type="nucleotide sequence ID" value="NC_018514.1"/>
</dbReference>
<organism evidence="2 3">
    <name type="scientific">Burkholderia cepacia GG4</name>
    <dbReference type="NCBI Taxonomy" id="1009846"/>
    <lineage>
        <taxon>Bacteria</taxon>
        <taxon>Pseudomonadati</taxon>
        <taxon>Pseudomonadota</taxon>
        <taxon>Betaproteobacteria</taxon>
        <taxon>Burkholderiales</taxon>
        <taxon>Burkholderiaceae</taxon>
        <taxon>Burkholderia</taxon>
        <taxon>Burkholderia cepacia complex</taxon>
    </lineage>
</organism>
<protein>
    <submittedName>
        <fullName evidence="2">Uncharacterized protein</fullName>
    </submittedName>
</protein>
<evidence type="ECO:0000313" key="2">
    <source>
        <dbReference type="EMBL" id="AFQ51720.1"/>
    </source>
</evidence>
<gene>
    <name evidence="2" type="ORF">GEM_5336</name>
</gene>
<feature type="chain" id="PRO_5040830930" evidence="1">
    <location>
        <begin position="28"/>
        <end position="149"/>
    </location>
</feature>
<keyword evidence="1" id="KW-0732">Signal</keyword>
<dbReference type="KEGG" id="bct:GEM_5336"/>
<sequence>MKVSAIHAWAAMLAALASALLPISSYAYELDPQLDCRSNAHAFIAPLLKDRYIDPKPMRVEANSVNAFRPVHGSNLTAFGFRVYAVLGYERGDALFKRGEGQPITDSAYGAVVIGAADSVEAQARQAGSSAVIHQVVPLLLTAIFCGGS</sequence>
<name>A0A9W3PCJ6_BURCE</name>
<reference evidence="2 3" key="1">
    <citation type="journal article" date="2012" name="J. Bacteriol.">
        <title>Complete Genome Sequence of Burkholderia sp. Strain GG4, a Betaproteobacterium That Reduces 3-Oxo-N-Acylhomoserine Lactones and Produces Different N-Acylhomoserine Lactones.</title>
        <authorList>
            <person name="Hong K.W."/>
            <person name="Koh C.L."/>
            <person name="Sam C.K."/>
            <person name="Yin W.F."/>
            <person name="Chan K.G."/>
        </authorList>
    </citation>
    <scope>NUCLEOTIDE SEQUENCE [LARGE SCALE GENOMIC DNA]</scope>
    <source>
        <strain evidence="2 3">GG4</strain>
    </source>
</reference>
<dbReference type="Proteomes" id="UP000032866">
    <property type="component" value="Chromosome 2"/>
</dbReference>
<dbReference type="AlphaFoldDB" id="A0A9W3PCJ6"/>
<feature type="signal peptide" evidence="1">
    <location>
        <begin position="1"/>
        <end position="27"/>
    </location>
</feature>
<dbReference type="EMBL" id="CP003775">
    <property type="protein sequence ID" value="AFQ51720.1"/>
    <property type="molecule type" value="Genomic_DNA"/>
</dbReference>
<accession>A0A9W3PCJ6</accession>
<proteinExistence type="predicted"/>